<evidence type="ECO:0000259" key="2">
    <source>
        <dbReference type="Pfam" id="PF13477"/>
    </source>
</evidence>
<feature type="domain" description="Glycosyltransferase subfamily 4-like N-terminal" evidence="2">
    <location>
        <begin position="18"/>
        <end position="142"/>
    </location>
</feature>
<dbReference type="GO" id="GO:0016757">
    <property type="term" value="F:glycosyltransferase activity"/>
    <property type="evidence" value="ECO:0007669"/>
    <property type="project" value="InterPro"/>
</dbReference>
<evidence type="ECO:0000259" key="1">
    <source>
        <dbReference type="Pfam" id="PF00534"/>
    </source>
</evidence>
<dbReference type="InterPro" id="IPR028098">
    <property type="entry name" value="Glyco_trans_4-like_N"/>
</dbReference>
<evidence type="ECO:0000313" key="4">
    <source>
        <dbReference type="Proteomes" id="UP000448877"/>
    </source>
</evidence>
<dbReference type="SUPFAM" id="SSF53756">
    <property type="entry name" value="UDP-Glycosyltransferase/glycogen phosphorylase"/>
    <property type="match status" value="1"/>
</dbReference>
<sequence length="378" mass="43254">MKKIVRITTVSSSLRTLLKGQLKYMRQYYDVVAISSKEGLNDVLREQEVRGYTVEMTRKVTPFKDLMSLFQLIRILLKEKPYIVHTHTPKAGVLGMVAAWITRVPNRLHTVAGMPLLVATGKKRRMLDIVEKLTYFCATKVYPNSFVMRDIIVSLNLASINKLKVIAEGSTNGIDTSFFTPENTISKEALRRKWGIDNSNFVFVFVGRIVKDKGINELVHTFVALKDYYNDIRLLLVGDYESELDPLAEDVEEIINKDNFIIAVGRQVDVRPFFVIADILAFPSYREGFPNVVMQAGSMGLPSIVTDINGCNEIIKDGVNGKIIPPKNEKALYEAMKWMYEHRNNELKEMARCARPMIVERYEQEKVWEALLKEYNSL</sequence>
<dbReference type="RefSeq" id="WP_149919971.1">
    <property type="nucleotide sequence ID" value="NZ_JBDMOC010000015.1"/>
</dbReference>
<gene>
    <name evidence="3" type="ORF">F2Y81_13610</name>
</gene>
<dbReference type="Pfam" id="PF00534">
    <property type="entry name" value="Glycos_transf_1"/>
    <property type="match status" value="1"/>
</dbReference>
<dbReference type="PANTHER" id="PTHR12526">
    <property type="entry name" value="GLYCOSYLTRANSFERASE"/>
    <property type="match status" value="1"/>
</dbReference>
<accession>A0A642PXF6</accession>
<keyword evidence="3" id="KW-0808">Transferase</keyword>
<comment type="caution">
    <text evidence="3">The sequence shown here is derived from an EMBL/GenBank/DDBJ whole genome shotgun (WGS) entry which is preliminary data.</text>
</comment>
<reference evidence="3 4" key="1">
    <citation type="journal article" date="2019" name="Nat. Med.">
        <title>A library of human gut bacterial isolates paired with longitudinal multiomics data enables mechanistic microbiome research.</title>
        <authorList>
            <person name="Poyet M."/>
            <person name="Groussin M."/>
            <person name="Gibbons S.M."/>
            <person name="Avila-Pacheco J."/>
            <person name="Jiang X."/>
            <person name="Kearney S.M."/>
            <person name="Perrotta A.R."/>
            <person name="Berdy B."/>
            <person name="Zhao S."/>
            <person name="Lieberman T.D."/>
            <person name="Swanson P.K."/>
            <person name="Smith M."/>
            <person name="Roesemann S."/>
            <person name="Alexander J.E."/>
            <person name="Rich S.A."/>
            <person name="Livny J."/>
            <person name="Vlamakis H."/>
            <person name="Clish C."/>
            <person name="Bullock K."/>
            <person name="Deik A."/>
            <person name="Scott J."/>
            <person name="Pierce K.A."/>
            <person name="Xavier R.J."/>
            <person name="Alm E.J."/>
        </authorList>
    </citation>
    <scope>NUCLEOTIDE SEQUENCE [LARGE SCALE GENOMIC DNA]</scope>
    <source>
        <strain evidence="3 4">BIOML-A6</strain>
    </source>
</reference>
<dbReference type="Gene3D" id="3.40.50.2000">
    <property type="entry name" value="Glycogen Phosphorylase B"/>
    <property type="match status" value="2"/>
</dbReference>
<name>A0A642PXF6_9BACE</name>
<dbReference type="AlphaFoldDB" id="A0A642PXF6"/>
<protein>
    <submittedName>
        <fullName evidence="3">Glycosyltransferase family 4 protein</fullName>
    </submittedName>
</protein>
<dbReference type="InterPro" id="IPR001296">
    <property type="entry name" value="Glyco_trans_1"/>
</dbReference>
<dbReference type="PANTHER" id="PTHR12526:SF630">
    <property type="entry name" value="GLYCOSYLTRANSFERASE"/>
    <property type="match status" value="1"/>
</dbReference>
<dbReference type="CDD" id="cd03808">
    <property type="entry name" value="GT4_CapM-like"/>
    <property type="match status" value="1"/>
</dbReference>
<dbReference type="Pfam" id="PF13477">
    <property type="entry name" value="Glyco_trans_4_2"/>
    <property type="match status" value="1"/>
</dbReference>
<proteinExistence type="predicted"/>
<feature type="domain" description="Glycosyl transferase family 1" evidence="1">
    <location>
        <begin position="187"/>
        <end position="350"/>
    </location>
</feature>
<dbReference type="Proteomes" id="UP000448877">
    <property type="component" value="Unassembled WGS sequence"/>
</dbReference>
<evidence type="ECO:0000313" key="3">
    <source>
        <dbReference type="EMBL" id="KAA5417542.1"/>
    </source>
</evidence>
<dbReference type="EMBL" id="VVYV01000021">
    <property type="protein sequence ID" value="KAA5417542.1"/>
    <property type="molecule type" value="Genomic_DNA"/>
</dbReference>
<organism evidence="3 4">
    <name type="scientific">Bacteroides cellulosilyticus</name>
    <dbReference type="NCBI Taxonomy" id="246787"/>
    <lineage>
        <taxon>Bacteria</taxon>
        <taxon>Pseudomonadati</taxon>
        <taxon>Bacteroidota</taxon>
        <taxon>Bacteroidia</taxon>
        <taxon>Bacteroidales</taxon>
        <taxon>Bacteroidaceae</taxon>
        <taxon>Bacteroides</taxon>
    </lineage>
</organism>